<proteinExistence type="inferred from homology"/>
<reference evidence="5 6" key="1">
    <citation type="submission" date="2016-10" db="EMBL/GenBank/DDBJ databases">
        <title>Evaluation of Human, Veterinary and Environmental Mycobacterium chelonae Isolates by Core Genome Phylogenomic Analysis, Targeted Gene Comparison, and Anti-microbial Susceptibility Patterns: A Tale of Mistaken Identities.</title>
        <authorList>
            <person name="Fogelson S.B."/>
            <person name="Camus A.C."/>
            <person name="Lorenz W."/>
            <person name="Vasireddy R."/>
            <person name="Vasireddy S."/>
            <person name="Smith T."/>
            <person name="Brown-Elliott B.A."/>
            <person name="Wallace R.J.Jr."/>
            <person name="Hasan N.A."/>
            <person name="Reischl U."/>
            <person name="Sanchez S."/>
        </authorList>
    </citation>
    <scope>NUCLEOTIDE SEQUENCE [LARGE SCALE GENOMIC DNA]</scope>
    <source>
        <strain evidence="5 6">1559</strain>
    </source>
</reference>
<keyword evidence="1 3" id="KW-0378">Hydrolase</keyword>
<dbReference type="InterPro" id="IPR001547">
    <property type="entry name" value="Glyco_hydro_5"/>
</dbReference>
<dbReference type="Proteomes" id="UP000179616">
    <property type="component" value="Unassembled WGS sequence"/>
</dbReference>
<dbReference type="InterPro" id="IPR051923">
    <property type="entry name" value="Glycosyl_Hydrolase_39"/>
</dbReference>
<comment type="caution">
    <text evidence="5">The sequence shown here is derived from an EMBL/GenBank/DDBJ whole genome shotgun (WGS) entry which is preliminary data.</text>
</comment>
<sequence length="291" mass="31169">MTIGINQSNLCQLSASNLATTLDGIAAMGFTTVRFAVDWGYLSNFLGQTNYAPVQNVKNALTARGLTPMPCLGIHYPFTHSASAFGNFVNKCTQIFGSIPYYEVWNEPNLIAFNIGSPATYVAYLKAAAPKIRAVGAQVISGGMAAYPTFQSNRSPVDWLNGMYAGGESGDYDLLGYHPYSIKDDQNATFVDPRTTPFGIAQISALKAAQASKGDSRPMAFTEVGYITPAKVSLADASDWLTWQLANEDPTNPPTWFFCYQDTAGDGGGYGIRDSSGAAKGVYFDTVAAMV</sequence>
<name>A0A1S1LBU1_9MYCO</name>
<dbReference type="PANTHER" id="PTHR12631">
    <property type="entry name" value="ALPHA-L-IDURONIDASE"/>
    <property type="match status" value="1"/>
</dbReference>
<dbReference type="Gene3D" id="3.20.20.80">
    <property type="entry name" value="Glycosidases"/>
    <property type="match status" value="1"/>
</dbReference>
<dbReference type="RefSeq" id="WP_070938798.1">
    <property type="nucleotide sequence ID" value="NZ_MLIK01000019.1"/>
</dbReference>
<dbReference type="InterPro" id="IPR017853">
    <property type="entry name" value="GH"/>
</dbReference>
<organism evidence="5 6">
    <name type="scientific">Mycobacteroides franklinii</name>
    <dbReference type="NCBI Taxonomy" id="948102"/>
    <lineage>
        <taxon>Bacteria</taxon>
        <taxon>Bacillati</taxon>
        <taxon>Actinomycetota</taxon>
        <taxon>Actinomycetes</taxon>
        <taxon>Mycobacteriales</taxon>
        <taxon>Mycobacteriaceae</taxon>
        <taxon>Mycobacteroides</taxon>
    </lineage>
</organism>
<dbReference type="EMBL" id="MLIK01000019">
    <property type="protein sequence ID" value="OHU22358.1"/>
    <property type="molecule type" value="Genomic_DNA"/>
</dbReference>
<dbReference type="GO" id="GO:0004553">
    <property type="term" value="F:hydrolase activity, hydrolyzing O-glycosyl compounds"/>
    <property type="evidence" value="ECO:0007669"/>
    <property type="project" value="InterPro"/>
</dbReference>
<evidence type="ECO:0000313" key="5">
    <source>
        <dbReference type="EMBL" id="OHU22358.1"/>
    </source>
</evidence>
<accession>A0A1S1LBU1</accession>
<dbReference type="GeneID" id="57168710"/>
<evidence type="ECO:0000256" key="1">
    <source>
        <dbReference type="ARBA" id="ARBA00022801"/>
    </source>
</evidence>
<gene>
    <name evidence="5" type="ORF">BKG76_18005</name>
</gene>
<dbReference type="Pfam" id="PF00150">
    <property type="entry name" value="Cellulase"/>
    <property type="match status" value="1"/>
</dbReference>
<dbReference type="SUPFAM" id="SSF51445">
    <property type="entry name" value="(Trans)glycosidases"/>
    <property type="match status" value="1"/>
</dbReference>
<dbReference type="AlphaFoldDB" id="A0A1S1LBU1"/>
<dbReference type="OrthoDB" id="5241152at2"/>
<evidence type="ECO:0000259" key="4">
    <source>
        <dbReference type="Pfam" id="PF00150"/>
    </source>
</evidence>
<dbReference type="PANTHER" id="PTHR12631:SF10">
    <property type="entry name" value="BETA-XYLOSIDASE-LIKE PROTEIN-RELATED"/>
    <property type="match status" value="1"/>
</dbReference>
<comment type="similarity">
    <text evidence="3">Belongs to the glycosyl hydrolase 5 (cellulase A) family.</text>
</comment>
<evidence type="ECO:0000313" key="6">
    <source>
        <dbReference type="Proteomes" id="UP000179616"/>
    </source>
</evidence>
<evidence type="ECO:0000256" key="2">
    <source>
        <dbReference type="ARBA" id="ARBA00023295"/>
    </source>
</evidence>
<dbReference type="GO" id="GO:0000272">
    <property type="term" value="P:polysaccharide catabolic process"/>
    <property type="evidence" value="ECO:0007669"/>
    <property type="project" value="InterPro"/>
</dbReference>
<keyword evidence="2 3" id="KW-0326">Glycosidase</keyword>
<feature type="domain" description="Glycoside hydrolase family 5" evidence="4">
    <location>
        <begin position="14"/>
        <end position="243"/>
    </location>
</feature>
<protein>
    <recommendedName>
        <fullName evidence="4">Glycoside hydrolase family 5 domain-containing protein</fullName>
    </recommendedName>
</protein>
<dbReference type="STRING" id="948102.BKG76_18005"/>
<evidence type="ECO:0000256" key="3">
    <source>
        <dbReference type="RuleBase" id="RU361153"/>
    </source>
</evidence>